<reference evidence="2" key="1">
    <citation type="journal article" date="2019" name="Int. J. Syst. Evol. Microbiol.">
        <title>The Global Catalogue of Microorganisms (GCM) 10K type strain sequencing project: providing services to taxonomists for standard genome sequencing and annotation.</title>
        <authorList>
            <consortium name="The Broad Institute Genomics Platform"/>
            <consortium name="The Broad Institute Genome Sequencing Center for Infectious Disease"/>
            <person name="Wu L."/>
            <person name="Ma J."/>
        </authorList>
    </citation>
    <scope>NUCLEOTIDE SEQUENCE [LARGE SCALE GENOMIC DNA]</scope>
    <source>
        <strain evidence="2">CCM 7855</strain>
    </source>
</reference>
<sequence>MGIGLGAAPASAAPVTVYSPPSLLSAPAIDILSATVDYGRSTGSLSATISLRGAPVPLANGGPGYSVVLYGPQKYIGGGAVIALSSVGVPGDARLEVSRANDGITTSVPVRVRFLGNRVEFTATDDRIAGLDVRYFDVQSTRTRSPEPGSFFGIDGIYGRTLR</sequence>
<dbReference type="Proteomes" id="UP000632454">
    <property type="component" value="Unassembled WGS sequence"/>
</dbReference>
<name>A0ABQ1V1Q6_9NOCA</name>
<proteinExistence type="predicted"/>
<keyword evidence="2" id="KW-1185">Reference proteome</keyword>
<evidence type="ECO:0000313" key="2">
    <source>
        <dbReference type="Proteomes" id="UP000632454"/>
    </source>
</evidence>
<comment type="caution">
    <text evidence="1">The sequence shown here is derived from an EMBL/GenBank/DDBJ whole genome shotgun (WGS) entry which is preliminary data.</text>
</comment>
<evidence type="ECO:0000313" key="1">
    <source>
        <dbReference type="EMBL" id="GGF33517.1"/>
    </source>
</evidence>
<accession>A0ABQ1V1Q6</accession>
<protein>
    <submittedName>
        <fullName evidence="1">Uncharacterized protein</fullName>
    </submittedName>
</protein>
<gene>
    <name evidence="1" type="ORF">GCM10007298_31630</name>
</gene>
<dbReference type="EMBL" id="BMCS01000002">
    <property type="protein sequence ID" value="GGF33517.1"/>
    <property type="molecule type" value="Genomic_DNA"/>
</dbReference>
<organism evidence="1 2">
    <name type="scientific">Williamsia phyllosphaerae</name>
    <dbReference type="NCBI Taxonomy" id="885042"/>
    <lineage>
        <taxon>Bacteria</taxon>
        <taxon>Bacillati</taxon>
        <taxon>Actinomycetota</taxon>
        <taxon>Actinomycetes</taxon>
        <taxon>Mycobacteriales</taxon>
        <taxon>Nocardiaceae</taxon>
        <taxon>Williamsia</taxon>
    </lineage>
</organism>